<reference evidence="3 4" key="1">
    <citation type="submission" date="2020-08" db="EMBL/GenBank/DDBJ databases">
        <title>Sequencing the genomes of 1000 actinobacteria strains.</title>
        <authorList>
            <person name="Klenk H.-P."/>
        </authorList>
    </citation>
    <scope>NUCLEOTIDE SEQUENCE [LARGE SCALE GENOMIC DNA]</scope>
    <source>
        <strain evidence="3 4">DSM 44593</strain>
    </source>
</reference>
<evidence type="ECO:0000313" key="3">
    <source>
        <dbReference type="EMBL" id="MBB5997307.1"/>
    </source>
</evidence>
<feature type="domain" description="Putative Flp pilus-assembly TadG-like N-terminal" evidence="2">
    <location>
        <begin position="13"/>
        <end position="59"/>
    </location>
</feature>
<evidence type="ECO:0000313" key="4">
    <source>
        <dbReference type="Proteomes" id="UP000578077"/>
    </source>
</evidence>
<keyword evidence="1" id="KW-0812">Transmembrane</keyword>
<sequence>MRRVTGKAHCDRGQANLFLLIGLTLSLVAIMLLFVRVGNANELRTEAQAAADAAAFAAAGIARDSVAERISNNELPYSRLYDPGRGRSAAEHYADQNGAVLDSIRASDDSQGNLGNIVRVEVHSARCQEELKGDRSRAWTDIQCDEPDPDSNHTGNAAAIVKVTIPDCQYEFGGIEIAGLSCDGISVESFAHAQQLIDVALVEEEGQYIYNPPGF</sequence>
<keyword evidence="1" id="KW-1133">Transmembrane helix</keyword>
<dbReference type="InterPro" id="IPR028087">
    <property type="entry name" value="Tad_N"/>
</dbReference>
<dbReference type="Proteomes" id="UP000578077">
    <property type="component" value="Unassembled WGS sequence"/>
</dbReference>
<gene>
    <name evidence="3" type="ORF">HNR25_001058</name>
</gene>
<protein>
    <recommendedName>
        <fullName evidence="2">Putative Flp pilus-assembly TadG-like N-terminal domain-containing protein</fullName>
    </recommendedName>
</protein>
<keyword evidence="1" id="KW-0472">Membrane</keyword>
<dbReference type="EMBL" id="JACHLY010000001">
    <property type="protein sequence ID" value="MBB5997307.1"/>
    <property type="molecule type" value="Genomic_DNA"/>
</dbReference>
<dbReference type="RefSeq" id="WP_184633597.1">
    <property type="nucleotide sequence ID" value="NZ_BAABKT010000004.1"/>
</dbReference>
<dbReference type="AlphaFoldDB" id="A0A841E0M9"/>
<evidence type="ECO:0000259" key="2">
    <source>
        <dbReference type="Pfam" id="PF13400"/>
    </source>
</evidence>
<organism evidence="3 4">
    <name type="scientific">Streptomonospora salina</name>
    <dbReference type="NCBI Taxonomy" id="104205"/>
    <lineage>
        <taxon>Bacteria</taxon>
        <taxon>Bacillati</taxon>
        <taxon>Actinomycetota</taxon>
        <taxon>Actinomycetes</taxon>
        <taxon>Streptosporangiales</taxon>
        <taxon>Nocardiopsidaceae</taxon>
        <taxon>Streptomonospora</taxon>
    </lineage>
</organism>
<comment type="caution">
    <text evidence="3">The sequence shown here is derived from an EMBL/GenBank/DDBJ whole genome shotgun (WGS) entry which is preliminary data.</text>
</comment>
<name>A0A841E0M9_9ACTN</name>
<accession>A0A841E0M9</accession>
<proteinExistence type="predicted"/>
<evidence type="ECO:0000256" key="1">
    <source>
        <dbReference type="SAM" id="Phobius"/>
    </source>
</evidence>
<feature type="transmembrane region" description="Helical" evidence="1">
    <location>
        <begin position="15"/>
        <end position="35"/>
    </location>
</feature>
<dbReference type="Pfam" id="PF13400">
    <property type="entry name" value="Tad"/>
    <property type="match status" value="1"/>
</dbReference>
<keyword evidence="4" id="KW-1185">Reference proteome</keyword>